<gene>
    <name evidence="2" type="ORF">A2845_05335</name>
</gene>
<feature type="transmembrane region" description="Helical" evidence="1">
    <location>
        <begin position="115"/>
        <end position="132"/>
    </location>
</feature>
<evidence type="ECO:0000313" key="3">
    <source>
        <dbReference type="Proteomes" id="UP000177122"/>
    </source>
</evidence>
<accession>A0A1G2CTV9</accession>
<sequence>MAGNTKKTKTAQIYRKFEDTNRLMIEVALDNYEDMFSEWDPAPFKRRAIDPDLRTFLEECSEEISIRHKIAIAFFIPKAEIDPEKQLKCEEGLRNFFQFNHYLAEKELKASRKSALKYFMFGAAFLAIAVTFERALEANVLFGIFGQGLFIGGWVFLWEALSLLAFKNLELVYAIKEWERFLDAPIVFKKERKPDQVLE</sequence>
<name>A0A1G2CTV9_9BACT</name>
<feature type="transmembrane region" description="Helical" evidence="1">
    <location>
        <begin position="144"/>
        <end position="166"/>
    </location>
</feature>
<keyword evidence="1" id="KW-0472">Membrane</keyword>
<protein>
    <submittedName>
        <fullName evidence="2">Uncharacterized protein</fullName>
    </submittedName>
</protein>
<keyword evidence="1" id="KW-1133">Transmembrane helix</keyword>
<comment type="caution">
    <text evidence="2">The sequence shown here is derived from an EMBL/GenBank/DDBJ whole genome shotgun (WGS) entry which is preliminary data.</text>
</comment>
<keyword evidence="1" id="KW-0812">Transmembrane</keyword>
<evidence type="ECO:0000256" key="1">
    <source>
        <dbReference type="SAM" id="Phobius"/>
    </source>
</evidence>
<proteinExistence type="predicted"/>
<organism evidence="2 3">
    <name type="scientific">Candidatus Lloydbacteria bacterium RIFCSPHIGHO2_01_FULL_49_22</name>
    <dbReference type="NCBI Taxonomy" id="1798658"/>
    <lineage>
        <taxon>Bacteria</taxon>
        <taxon>Candidatus Lloydiibacteriota</taxon>
    </lineage>
</organism>
<dbReference type="EMBL" id="MHLI01000022">
    <property type="protein sequence ID" value="OGZ04687.1"/>
    <property type="molecule type" value="Genomic_DNA"/>
</dbReference>
<evidence type="ECO:0000313" key="2">
    <source>
        <dbReference type="EMBL" id="OGZ04687.1"/>
    </source>
</evidence>
<dbReference type="AlphaFoldDB" id="A0A1G2CTV9"/>
<dbReference type="Proteomes" id="UP000177122">
    <property type="component" value="Unassembled WGS sequence"/>
</dbReference>
<reference evidence="2 3" key="1">
    <citation type="journal article" date="2016" name="Nat. Commun.">
        <title>Thousands of microbial genomes shed light on interconnected biogeochemical processes in an aquifer system.</title>
        <authorList>
            <person name="Anantharaman K."/>
            <person name="Brown C.T."/>
            <person name="Hug L.A."/>
            <person name="Sharon I."/>
            <person name="Castelle C.J."/>
            <person name="Probst A.J."/>
            <person name="Thomas B.C."/>
            <person name="Singh A."/>
            <person name="Wilkins M.J."/>
            <person name="Karaoz U."/>
            <person name="Brodie E.L."/>
            <person name="Williams K.H."/>
            <person name="Hubbard S.S."/>
            <person name="Banfield J.F."/>
        </authorList>
    </citation>
    <scope>NUCLEOTIDE SEQUENCE [LARGE SCALE GENOMIC DNA]</scope>
</reference>